<evidence type="ECO:0000256" key="1">
    <source>
        <dbReference type="ARBA" id="ARBA00008425"/>
    </source>
</evidence>
<dbReference type="Gene3D" id="3.60.130.10">
    <property type="entry name" value="Clavaminate synthase-like"/>
    <property type="match status" value="1"/>
</dbReference>
<dbReference type="AlphaFoldDB" id="A0A377GEY3"/>
<feature type="binding site" evidence="5">
    <location>
        <position position="292"/>
    </location>
    <ligand>
        <name>Fe cation</name>
        <dbReference type="ChEBI" id="CHEBI:24875"/>
    </ligand>
</feature>
<evidence type="ECO:0000256" key="2">
    <source>
        <dbReference type="ARBA" id="ARBA00022723"/>
    </source>
</evidence>
<dbReference type="STRING" id="1094715.GCA_000236165_03221"/>
<keyword evidence="2 5" id="KW-0479">Metal-binding</keyword>
<sequence>MDEKNIIEITLSTQEKQKLIQGVSDIPYDPLGGERYIQSLRKKIYEVLPEALINMLTSQRSTDNLASAIVINNVPIDETIYGSPDFEQTGKHFKSGNLSENIITAFASLVGEPYSIYFEGQELVNNLTPQTNTRFDYTGLGSEVELDFHIENAALQYVSEDDYSPSGIFFLGIRIDETIEPTKTFIADTRKALKLLSTYDLKILYGANFYLNLPYRWREIFSHEAMVKCPVLRGTLNKPRISVAFYSNMILPINHAAKMALTHFHQAVKETSEAIQITPGKLIYVDNRFTLHARERFTPTYDNQGCPYRWIQRVFVSPSLWAFRNFQTVGGRVFLPHSNKGIHNHVFSHITEVA</sequence>
<evidence type="ECO:0000256" key="3">
    <source>
        <dbReference type="ARBA" id="ARBA00023002"/>
    </source>
</evidence>
<reference evidence="6 7" key="1">
    <citation type="submission" date="2018-06" db="EMBL/GenBank/DDBJ databases">
        <authorList>
            <consortium name="Pathogen Informatics"/>
            <person name="Doyle S."/>
        </authorList>
    </citation>
    <scope>NUCLEOTIDE SEQUENCE [LARGE SCALE GENOMIC DNA]</scope>
    <source>
        <strain evidence="6 7">NCTC11370</strain>
    </source>
</reference>
<dbReference type="GO" id="GO:0005506">
    <property type="term" value="F:iron ion binding"/>
    <property type="evidence" value="ECO:0007669"/>
    <property type="project" value="InterPro"/>
</dbReference>
<proteinExistence type="inferred from homology"/>
<protein>
    <submittedName>
        <fullName evidence="6">L-asparagine oxygenase</fullName>
        <ecNumber evidence="6">1.14.11.-</ecNumber>
    </submittedName>
</protein>
<name>A0A377GEY3_9GAMM</name>
<dbReference type="OrthoDB" id="480112at2"/>
<evidence type="ECO:0000313" key="7">
    <source>
        <dbReference type="Proteomes" id="UP000254554"/>
    </source>
</evidence>
<dbReference type="GO" id="GO:0016706">
    <property type="term" value="F:2-oxoglutarate-dependent dioxygenase activity"/>
    <property type="evidence" value="ECO:0007669"/>
    <property type="project" value="UniProtKB-ARBA"/>
</dbReference>
<evidence type="ECO:0000256" key="4">
    <source>
        <dbReference type="ARBA" id="ARBA00023004"/>
    </source>
</evidence>
<dbReference type="EMBL" id="UGGT01000001">
    <property type="protein sequence ID" value="STO23129.1"/>
    <property type="molecule type" value="Genomic_DNA"/>
</dbReference>
<evidence type="ECO:0000313" key="6">
    <source>
        <dbReference type="EMBL" id="STO23129.1"/>
    </source>
</evidence>
<organism evidence="6 7">
    <name type="scientific">Fluoribacter dumoffii</name>
    <dbReference type="NCBI Taxonomy" id="463"/>
    <lineage>
        <taxon>Bacteria</taxon>
        <taxon>Pseudomonadati</taxon>
        <taxon>Pseudomonadota</taxon>
        <taxon>Gammaproteobacteria</taxon>
        <taxon>Legionellales</taxon>
        <taxon>Legionellaceae</taxon>
        <taxon>Fluoribacter</taxon>
    </lineage>
</organism>
<dbReference type="GeneID" id="93294097"/>
<dbReference type="Proteomes" id="UP000254554">
    <property type="component" value="Unassembled WGS sequence"/>
</dbReference>
<dbReference type="SUPFAM" id="SSF51197">
    <property type="entry name" value="Clavaminate synthase-like"/>
    <property type="match status" value="1"/>
</dbReference>
<keyword evidence="4 5" id="KW-0408">Iron</keyword>
<accession>A0A377GEY3</accession>
<gene>
    <name evidence="6" type="primary">asnO</name>
    <name evidence="6" type="ORF">NCTC11370_03235</name>
</gene>
<comment type="similarity">
    <text evidence="1">Belongs to the clavaminate synthase family.</text>
</comment>
<dbReference type="PIRSF" id="PIRSF019543">
    <property type="entry name" value="Clavaminate_syn"/>
    <property type="match status" value="1"/>
</dbReference>
<dbReference type="InterPro" id="IPR014503">
    <property type="entry name" value="Clavaminate_syn-like"/>
</dbReference>
<evidence type="ECO:0000256" key="5">
    <source>
        <dbReference type="PIRSR" id="PIRSR019543-2"/>
    </source>
</evidence>
<keyword evidence="7" id="KW-1185">Reference proteome</keyword>
<dbReference type="EC" id="1.14.11.-" evidence="6"/>
<dbReference type="InterPro" id="IPR042098">
    <property type="entry name" value="TauD-like_sf"/>
</dbReference>
<dbReference type="RefSeq" id="WP_019350337.1">
    <property type="nucleotide sequence ID" value="NZ_UGGT01000001.1"/>
</dbReference>
<keyword evidence="3 6" id="KW-0560">Oxidoreductase</keyword>